<proteinExistence type="predicted"/>
<dbReference type="PANTHER" id="PTHR33050:SF7">
    <property type="entry name" value="RIBONUCLEASE H"/>
    <property type="match status" value="1"/>
</dbReference>
<dbReference type="InterPro" id="IPR052055">
    <property type="entry name" value="Hepadnavirus_pol/RT"/>
</dbReference>
<gene>
    <name evidence="2" type="ORF">SARC_02529</name>
</gene>
<dbReference type="RefSeq" id="XP_014159172.1">
    <property type="nucleotide sequence ID" value="XM_014303697.1"/>
</dbReference>
<feature type="domain" description="Reverse transcriptase" evidence="1">
    <location>
        <begin position="1"/>
        <end position="93"/>
    </location>
</feature>
<dbReference type="InterPro" id="IPR000477">
    <property type="entry name" value="RT_dom"/>
</dbReference>
<dbReference type="GeneID" id="25903033"/>
<organism evidence="2 3">
    <name type="scientific">Sphaeroforma arctica JP610</name>
    <dbReference type="NCBI Taxonomy" id="667725"/>
    <lineage>
        <taxon>Eukaryota</taxon>
        <taxon>Ichthyosporea</taxon>
        <taxon>Ichthyophonida</taxon>
        <taxon>Sphaeroforma</taxon>
    </lineage>
</organism>
<dbReference type="Proteomes" id="UP000054560">
    <property type="component" value="Unassembled WGS sequence"/>
</dbReference>
<sequence length="153" mass="17288">FYFEATLPFGLGSAPYLYDELGLALDHIFISTLALWIQRYVDDFLKVHKTIQYSIAFAELDALLAQLDTIGIPVARHKTLAALTSAEYCGVVFNTILHNVSISHKKTRKVRSLIFQLAESYKGHGQRMPKSGWLTELVVSNYPRGCATDEWHL</sequence>
<name>A0A0L0G8E3_9EUKA</name>
<reference evidence="2 3" key="1">
    <citation type="submission" date="2011-02" db="EMBL/GenBank/DDBJ databases">
        <title>The Genome Sequence of Sphaeroforma arctica JP610.</title>
        <authorList>
            <consortium name="The Broad Institute Genome Sequencing Platform"/>
            <person name="Russ C."/>
            <person name="Cuomo C."/>
            <person name="Young S.K."/>
            <person name="Zeng Q."/>
            <person name="Gargeya S."/>
            <person name="Alvarado L."/>
            <person name="Berlin A."/>
            <person name="Chapman S.B."/>
            <person name="Chen Z."/>
            <person name="Freedman E."/>
            <person name="Gellesch M."/>
            <person name="Goldberg J."/>
            <person name="Griggs A."/>
            <person name="Gujja S."/>
            <person name="Heilman E."/>
            <person name="Heiman D."/>
            <person name="Howarth C."/>
            <person name="Mehta T."/>
            <person name="Neiman D."/>
            <person name="Pearson M."/>
            <person name="Roberts A."/>
            <person name="Saif S."/>
            <person name="Shea T."/>
            <person name="Shenoy N."/>
            <person name="Sisk P."/>
            <person name="Stolte C."/>
            <person name="Sykes S."/>
            <person name="White J."/>
            <person name="Yandava C."/>
            <person name="Burger G."/>
            <person name="Gray M.W."/>
            <person name="Holland P.W.H."/>
            <person name="King N."/>
            <person name="Lang F.B.F."/>
            <person name="Roger A.J."/>
            <person name="Ruiz-Trillo I."/>
            <person name="Haas B."/>
            <person name="Nusbaum C."/>
            <person name="Birren B."/>
        </authorList>
    </citation>
    <scope>NUCLEOTIDE SEQUENCE [LARGE SCALE GENOMIC DNA]</scope>
    <source>
        <strain evidence="2 3">JP610</strain>
    </source>
</reference>
<dbReference type="SUPFAM" id="SSF56672">
    <property type="entry name" value="DNA/RNA polymerases"/>
    <property type="match status" value="1"/>
</dbReference>
<dbReference type="EMBL" id="KQ241711">
    <property type="protein sequence ID" value="KNC85270.1"/>
    <property type="molecule type" value="Genomic_DNA"/>
</dbReference>
<dbReference type="AlphaFoldDB" id="A0A0L0G8E3"/>
<evidence type="ECO:0000313" key="2">
    <source>
        <dbReference type="EMBL" id="KNC85270.1"/>
    </source>
</evidence>
<accession>A0A0L0G8E3</accession>
<dbReference type="InterPro" id="IPR043502">
    <property type="entry name" value="DNA/RNA_pol_sf"/>
</dbReference>
<protein>
    <recommendedName>
        <fullName evidence="1">Reverse transcriptase domain-containing protein</fullName>
    </recommendedName>
</protein>
<dbReference type="OrthoDB" id="6019648at2759"/>
<dbReference type="PROSITE" id="PS50878">
    <property type="entry name" value="RT_POL"/>
    <property type="match status" value="1"/>
</dbReference>
<feature type="non-terminal residue" evidence="2">
    <location>
        <position position="1"/>
    </location>
</feature>
<keyword evidence="3" id="KW-1185">Reference proteome</keyword>
<dbReference type="PANTHER" id="PTHR33050">
    <property type="entry name" value="REVERSE TRANSCRIPTASE DOMAIN-CONTAINING PROTEIN"/>
    <property type="match status" value="1"/>
</dbReference>
<evidence type="ECO:0000259" key="1">
    <source>
        <dbReference type="PROSITE" id="PS50878"/>
    </source>
</evidence>
<evidence type="ECO:0000313" key="3">
    <source>
        <dbReference type="Proteomes" id="UP000054560"/>
    </source>
</evidence>